<dbReference type="InParanoid" id="D7FRL3"/>
<gene>
    <name evidence="3" type="ORF">Esi_0216_0018</name>
</gene>
<dbReference type="AlphaFoldDB" id="D7FRL3"/>
<proteinExistence type="predicted"/>
<organism evidence="3 4">
    <name type="scientific">Ectocarpus siliculosus</name>
    <name type="common">Brown alga</name>
    <name type="synonym">Conferva siliculosa</name>
    <dbReference type="NCBI Taxonomy" id="2880"/>
    <lineage>
        <taxon>Eukaryota</taxon>
        <taxon>Sar</taxon>
        <taxon>Stramenopiles</taxon>
        <taxon>Ochrophyta</taxon>
        <taxon>PX clade</taxon>
        <taxon>Phaeophyceae</taxon>
        <taxon>Ectocarpales</taxon>
        <taxon>Ectocarpaceae</taxon>
        <taxon>Ectocarpus</taxon>
    </lineage>
</organism>
<reference evidence="3 4" key="1">
    <citation type="journal article" date="2010" name="Nature">
        <title>The Ectocarpus genome and the independent evolution of multicellularity in brown algae.</title>
        <authorList>
            <person name="Cock J.M."/>
            <person name="Sterck L."/>
            <person name="Rouze P."/>
            <person name="Scornet D."/>
            <person name="Allen A.E."/>
            <person name="Amoutzias G."/>
            <person name="Anthouard V."/>
            <person name="Artiguenave F."/>
            <person name="Aury J.M."/>
            <person name="Badger J.H."/>
            <person name="Beszteri B."/>
            <person name="Billiau K."/>
            <person name="Bonnet E."/>
            <person name="Bothwell J.H."/>
            <person name="Bowler C."/>
            <person name="Boyen C."/>
            <person name="Brownlee C."/>
            <person name="Carrano C.J."/>
            <person name="Charrier B."/>
            <person name="Cho G.Y."/>
            <person name="Coelho S.M."/>
            <person name="Collen J."/>
            <person name="Corre E."/>
            <person name="Da Silva C."/>
            <person name="Delage L."/>
            <person name="Delaroque N."/>
            <person name="Dittami S.M."/>
            <person name="Doulbeau S."/>
            <person name="Elias M."/>
            <person name="Farnham G."/>
            <person name="Gachon C.M."/>
            <person name="Gschloessl B."/>
            <person name="Heesch S."/>
            <person name="Jabbari K."/>
            <person name="Jubin C."/>
            <person name="Kawai H."/>
            <person name="Kimura K."/>
            <person name="Kloareg B."/>
            <person name="Kupper F.C."/>
            <person name="Lang D."/>
            <person name="Le Bail A."/>
            <person name="Leblanc C."/>
            <person name="Lerouge P."/>
            <person name="Lohr M."/>
            <person name="Lopez P.J."/>
            <person name="Martens C."/>
            <person name="Maumus F."/>
            <person name="Michel G."/>
            <person name="Miranda-Saavedra D."/>
            <person name="Morales J."/>
            <person name="Moreau H."/>
            <person name="Motomura T."/>
            <person name="Nagasato C."/>
            <person name="Napoli C.A."/>
            <person name="Nelson D.R."/>
            <person name="Nyvall-Collen P."/>
            <person name="Peters A.F."/>
            <person name="Pommier C."/>
            <person name="Potin P."/>
            <person name="Poulain J."/>
            <person name="Quesneville H."/>
            <person name="Read B."/>
            <person name="Rensing S.A."/>
            <person name="Ritter A."/>
            <person name="Rousvoal S."/>
            <person name="Samanta M."/>
            <person name="Samson G."/>
            <person name="Schroeder D.C."/>
            <person name="Segurens B."/>
            <person name="Strittmatter M."/>
            <person name="Tonon T."/>
            <person name="Tregear J.W."/>
            <person name="Valentin K."/>
            <person name="von Dassow P."/>
            <person name="Yamagishi T."/>
            <person name="Van de Peer Y."/>
            <person name="Wincker P."/>
        </authorList>
    </citation>
    <scope>NUCLEOTIDE SEQUENCE [LARGE SCALE GENOMIC DNA]</scope>
    <source>
        <strain evidence="4">Ec32 / CCAP1310/4</strain>
    </source>
</reference>
<keyword evidence="1" id="KW-0175">Coiled coil</keyword>
<dbReference type="OrthoDB" id="10370209at2759"/>
<keyword evidence="4" id="KW-1185">Reference proteome</keyword>
<evidence type="ECO:0000256" key="1">
    <source>
        <dbReference type="SAM" id="Coils"/>
    </source>
</evidence>
<dbReference type="Proteomes" id="UP000002630">
    <property type="component" value="Linkage Group LG26"/>
</dbReference>
<evidence type="ECO:0000313" key="3">
    <source>
        <dbReference type="EMBL" id="CBJ30804.1"/>
    </source>
</evidence>
<protein>
    <submittedName>
        <fullName evidence="3">Uncharacterized protein</fullName>
    </submittedName>
</protein>
<dbReference type="EMBL" id="FN649751">
    <property type="protein sequence ID" value="CBJ30804.1"/>
    <property type="molecule type" value="Genomic_DNA"/>
</dbReference>
<feature type="coiled-coil region" evidence="1">
    <location>
        <begin position="19"/>
        <end position="76"/>
    </location>
</feature>
<name>D7FRL3_ECTSI</name>
<evidence type="ECO:0000256" key="2">
    <source>
        <dbReference type="SAM" id="MobiDB-lite"/>
    </source>
</evidence>
<sequence>MFPDEYGNFNVPNGASLSKKVLLERVKRLKSELALLKEIKEDGDARLKAQELDFARRNKEIQAQKEENERQLQMNDKALSDAALGVRTRDRQIINLGGKICRGRMAMQQLQKDKHQVVDRAKREAREEMNAERQQQQQQQKKKQQPSQGMQIKSIGHGSGGAGPHFTRASTGGGMGANPVRVFKAPGGGRAGK</sequence>
<accession>D7FRL3</accession>
<feature type="region of interest" description="Disordered" evidence="2">
    <location>
        <begin position="109"/>
        <end position="193"/>
    </location>
</feature>
<dbReference type="EMBL" id="FN648394">
    <property type="protein sequence ID" value="CBJ30804.1"/>
    <property type="molecule type" value="Genomic_DNA"/>
</dbReference>
<evidence type="ECO:0000313" key="4">
    <source>
        <dbReference type="Proteomes" id="UP000002630"/>
    </source>
</evidence>
<feature type="compositionally biased region" description="Basic and acidic residues" evidence="2">
    <location>
        <begin position="111"/>
        <end position="131"/>
    </location>
</feature>